<evidence type="ECO:0000313" key="3">
    <source>
        <dbReference type="Proteomes" id="UP000189703"/>
    </source>
</evidence>
<feature type="region of interest" description="Disordered" evidence="2">
    <location>
        <begin position="337"/>
        <end position="500"/>
    </location>
</feature>
<feature type="region of interest" description="Disordered" evidence="2">
    <location>
        <begin position="168"/>
        <end position="188"/>
    </location>
</feature>
<protein>
    <submittedName>
        <fullName evidence="4">Titin homolog isoform X1</fullName>
    </submittedName>
</protein>
<dbReference type="GeneID" id="104591441"/>
<sequence>MERLDGLDFDSVKGARKPRTFVSRKPRTASSQMFLNDCGHDPLLSPLSSSPFDNGPATHNGSSSENLSLFASDDNGCDQGAVKQKNRKEEGSLSNNFHHERSGNLGNIKHGKCWGDNSVLDLDNTRNVDDADVAGEYDRTKLGRNHNRDGKGLGDLKARKENVIVEDKKSGRFSASSKGDPEMNVLENPRVRVSKGLYVKDQVKPGSNARCSEGVLAPARKSASDWGNQSDSHSFKGSLDKPGKRAKRSSGEYDLSEGDSKLVDRAGDPSSQENRPTKVKLKVGGVTHTLHANHNGNSDTRKLHVTLKSSDIRQLEKVTSKENSDDCLQRMEKYVSIVSNSRMDGSHTSEGSRRSSEETAFTKKTDNDIANSSASQAVRKSSRVRKRRVLDGEHSDDGNEDKALYQSSKASKGKVSDGPYGEDFEEEAPKRRSSRVPKRKVAEPEYHDEDENYYTNRFSKNSKKKRVVGRVLHDSEESAASSSEDISDSDLESDVKKKKSIKRELVGSFVDEKKETSLTARQRALQSVKEAEPKASSKFIDFPDGLLEAGQRKQKEKISDLDQQLKKAEAAQRRRMQVEKAAKEIQAEAIRKILGHNSNRESRRDKLRQKQTEIAKEKSSSVGLGSNTIRWVIGPTGTTVSFSEDAGLPSIFSSTISRYPPPRERCAGPSCTNTYKYRDSKSNLPLCSLQCYRAVNDRIQPVTTC</sequence>
<proteinExistence type="predicted"/>
<evidence type="ECO:0000256" key="1">
    <source>
        <dbReference type="SAM" id="Coils"/>
    </source>
</evidence>
<feature type="region of interest" description="Disordered" evidence="2">
    <location>
        <begin position="1"/>
        <end position="102"/>
    </location>
</feature>
<dbReference type="Proteomes" id="UP000189703">
    <property type="component" value="Unplaced"/>
</dbReference>
<dbReference type="Pfam" id="PF04438">
    <property type="entry name" value="zf-HIT"/>
    <property type="match status" value="1"/>
</dbReference>
<dbReference type="OrthoDB" id="2021186at2759"/>
<feature type="compositionally biased region" description="Basic and acidic residues" evidence="2">
    <location>
        <begin position="344"/>
        <end position="367"/>
    </location>
</feature>
<dbReference type="GO" id="GO:0031011">
    <property type="term" value="C:Ino80 complex"/>
    <property type="evidence" value="ECO:0000318"/>
    <property type="project" value="GO_Central"/>
</dbReference>
<name>A0A1U7ZL29_NELNU</name>
<dbReference type="GO" id="GO:0006338">
    <property type="term" value="P:chromatin remodeling"/>
    <property type="evidence" value="ECO:0007669"/>
    <property type="project" value="InterPro"/>
</dbReference>
<dbReference type="InterPro" id="IPR007529">
    <property type="entry name" value="Znf_HIT"/>
</dbReference>
<dbReference type="STRING" id="4432.A0A1U7ZL29"/>
<keyword evidence="3" id="KW-1185">Reference proteome</keyword>
<keyword evidence="1" id="KW-0175">Coiled coil</keyword>
<dbReference type="PANTHER" id="PTHR21561">
    <property type="entry name" value="INO80 COMPLEX SUBUNIT B"/>
    <property type="match status" value="1"/>
</dbReference>
<dbReference type="OMA" id="REDERMD"/>
<feature type="compositionally biased region" description="Low complexity" evidence="2">
    <location>
        <begin position="42"/>
        <end position="51"/>
    </location>
</feature>
<feature type="compositionally biased region" description="Basic and acidic residues" evidence="2">
    <location>
        <begin position="389"/>
        <end position="403"/>
    </location>
</feature>
<feature type="compositionally biased region" description="Basic and acidic residues" evidence="2">
    <location>
        <begin position="1"/>
        <end position="13"/>
    </location>
</feature>
<dbReference type="AlphaFoldDB" id="A0A1U7ZL29"/>
<gene>
    <name evidence="4" type="primary">LOC104591441</name>
</gene>
<evidence type="ECO:0000313" key="4">
    <source>
        <dbReference type="RefSeq" id="XP_010248575.1"/>
    </source>
</evidence>
<evidence type="ECO:0000256" key="2">
    <source>
        <dbReference type="SAM" id="MobiDB-lite"/>
    </source>
</evidence>
<dbReference type="CDD" id="cd23021">
    <property type="entry name" value="zf-HIT_IN80B"/>
    <property type="match status" value="1"/>
</dbReference>
<dbReference type="InterPro" id="IPR029523">
    <property type="entry name" value="INO80B/Ies2"/>
</dbReference>
<dbReference type="SMART" id="SM01406">
    <property type="entry name" value="PAPA-1"/>
    <property type="match status" value="1"/>
</dbReference>
<feature type="compositionally biased region" description="Basic and acidic residues" evidence="2">
    <location>
        <begin position="87"/>
        <end position="102"/>
    </location>
</feature>
<feature type="region of interest" description="Disordered" evidence="2">
    <location>
        <begin position="221"/>
        <end position="279"/>
    </location>
</feature>
<organism evidence="3 4">
    <name type="scientific">Nelumbo nucifera</name>
    <name type="common">Sacred lotus</name>
    <dbReference type="NCBI Taxonomy" id="4432"/>
    <lineage>
        <taxon>Eukaryota</taxon>
        <taxon>Viridiplantae</taxon>
        <taxon>Streptophyta</taxon>
        <taxon>Embryophyta</taxon>
        <taxon>Tracheophyta</taxon>
        <taxon>Spermatophyta</taxon>
        <taxon>Magnoliopsida</taxon>
        <taxon>Proteales</taxon>
        <taxon>Nelumbonaceae</taxon>
        <taxon>Nelumbo</taxon>
    </lineage>
</organism>
<feature type="coiled-coil region" evidence="1">
    <location>
        <begin position="551"/>
        <end position="588"/>
    </location>
</feature>
<dbReference type="RefSeq" id="XP_010248575.1">
    <property type="nucleotide sequence ID" value="XM_010250273.2"/>
</dbReference>
<dbReference type="eggNOG" id="ENOG502RRN5">
    <property type="taxonomic scope" value="Eukaryota"/>
</dbReference>
<dbReference type="InterPro" id="IPR006880">
    <property type="entry name" value="INO80B_C"/>
</dbReference>
<feature type="region of interest" description="Disordered" evidence="2">
    <location>
        <begin position="593"/>
        <end position="621"/>
    </location>
</feature>
<dbReference type="KEGG" id="nnu:104591441"/>
<accession>A0A1U7ZL29</accession>
<reference evidence="4" key="1">
    <citation type="submission" date="2025-08" db="UniProtKB">
        <authorList>
            <consortium name="RefSeq"/>
        </authorList>
    </citation>
    <scope>IDENTIFICATION</scope>
</reference>
<feature type="compositionally biased region" description="Basic and acidic residues" evidence="2">
    <location>
        <begin position="258"/>
        <end position="267"/>
    </location>
</feature>
<feature type="compositionally biased region" description="Polar residues" evidence="2">
    <location>
        <begin position="57"/>
        <end position="69"/>
    </location>
</feature>
<feature type="region of interest" description="Disordered" evidence="2">
    <location>
        <begin position="512"/>
        <end position="534"/>
    </location>
</feature>
<feature type="compositionally biased region" description="Basic residues" evidence="2">
    <location>
        <begin position="14"/>
        <end position="27"/>
    </location>
</feature>
<dbReference type="PANTHER" id="PTHR21561:SF12">
    <property type="entry name" value="INO80 COMPLEX SUBUNIT B"/>
    <property type="match status" value="1"/>
</dbReference>
<dbReference type="Pfam" id="PF04795">
    <property type="entry name" value="PAPA-1"/>
    <property type="match status" value="1"/>
</dbReference>
<feature type="compositionally biased region" description="Basic and acidic residues" evidence="2">
    <location>
        <begin position="598"/>
        <end position="619"/>
    </location>
</feature>